<reference evidence="1 2" key="1">
    <citation type="submission" date="2020-03" db="EMBL/GenBank/DDBJ databases">
        <title>Genomic Encyclopedia of Type Strains, Phase IV (KMG-IV): sequencing the most valuable type-strain genomes for metagenomic binning, comparative biology and taxonomic classification.</title>
        <authorList>
            <person name="Goeker M."/>
        </authorList>
    </citation>
    <scope>NUCLEOTIDE SEQUENCE [LARGE SCALE GENOMIC DNA]</scope>
    <source>
        <strain evidence="1 2">DSM 5718</strain>
    </source>
</reference>
<evidence type="ECO:0000313" key="1">
    <source>
        <dbReference type="EMBL" id="NIK74463.1"/>
    </source>
</evidence>
<proteinExistence type="predicted"/>
<comment type="caution">
    <text evidence="1">The sequence shown here is derived from an EMBL/GenBank/DDBJ whole genome shotgun (WGS) entry which is preliminary data.</text>
</comment>
<name>A0A846MSE0_9BACT</name>
<sequence length="62" mass="7177">MGWRRLSVFIIQVQWEEKGKDEGGVRFRSKKAVYRSSPLAEPPPPAFFTLQECLLRIVNAQD</sequence>
<dbReference type="AlphaFoldDB" id="A0A846MSE0"/>
<gene>
    <name evidence="1" type="ORF">FHS56_001988</name>
</gene>
<dbReference type="EMBL" id="JAASRN010000003">
    <property type="protein sequence ID" value="NIK74463.1"/>
    <property type="molecule type" value="Genomic_DNA"/>
</dbReference>
<organism evidence="1 2">
    <name type="scientific">Thermonema lapsum</name>
    <dbReference type="NCBI Taxonomy" id="28195"/>
    <lineage>
        <taxon>Bacteria</taxon>
        <taxon>Pseudomonadati</taxon>
        <taxon>Bacteroidota</taxon>
        <taxon>Cytophagia</taxon>
        <taxon>Cytophagales</taxon>
        <taxon>Thermonemataceae</taxon>
        <taxon>Thermonema</taxon>
    </lineage>
</organism>
<evidence type="ECO:0000313" key="2">
    <source>
        <dbReference type="Proteomes" id="UP000537126"/>
    </source>
</evidence>
<accession>A0A846MSE0</accession>
<dbReference type="RefSeq" id="WP_166920263.1">
    <property type="nucleotide sequence ID" value="NZ_JAASRN010000003.1"/>
</dbReference>
<keyword evidence="2" id="KW-1185">Reference proteome</keyword>
<dbReference type="Proteomes" id="UP000537126">
    <property type="component" value="Unassembled WGS sequence"/>
</dbReference>
<protein>
    <submittedName>
        <fullName evidence="1">Uncharacterized protein</fullName>
    </submittedName>
</protein>